<proteinExistence type="predicted"/>
<organism evidence="2 3">
    <name type="scientific">Araneus ventricosus</name>
    <name type="common">Orbweaver spider</name>
    <name type="synonym">Epeira ventricosa</name>
    <dbReference type="NCBI Taxonomy" id="182803"/>
    <lineage>
        <taxon>Eukaryota</taxon>
        <taxon>Metazoa</taxon>
        <taxon>Ecdysozoa</taxon>
        <taxon>Arthropoda</taxon>
        <taxon>Chelicerata</taxon>
        <taxon>Arachnida</taxon>
        <taxon>Araneae</taxon>
        <taxon>Araneomorphae</taxon>
        <taxon>Entelegynae</taxon>
        <taxon>Araneoidea</taxon>
        <taxon>Araneidae</taxon>
        <taxon>Araneus</taxon>
    </lineage>
</organism>
<name>A0A4Y2VRH7_ARAVE</name>
<keyword evidence="3" id="KW-1185">Reference proteome</keyword>
<evidence type="ECO:0000313" key="3">
    <source>
        <dbReference type="Proteomes" id="UP000499080"/>
    </source>
</evidence>
<protein>
    <recommendedName>
        <fullName evidence="1">HAT C-terminal dimerisation domain-containing protein</fullName>
    </recommendedName>
</protein>
<sequence length="96" mass="10848">MARAVWSLQGESHSSPNLIKIFEYAFCLPGTSALVERVFSLMNNAWTDGRGLMKESTVKGLMTCKINIGLACEDFYNTIDNKKDFLKKVLANEMYM</sequence>
<gene>
    <name evidence="2" type="ORF">AVEN_44449_1</name>
</gene>
<comment type="caution">
    <text evidence="2">The sequence shown here is derived from an EMBL/GenBank/DDBJ whole genome shotgun (WGS) entry which is preliminary data.</text>
</comment>
<dbReference type="EMBL" id="BGPR01049408">
    <property type="protein sequence ID" value="GBO26390.1"/>
    <property type="molecule type" value="Genomic_DNA"/>
</dbReference>
<accession>A0A4Y2VRH7</accession>
<dbReference type="Proteomes" id="UP000499080">
    <property type="component" value="Unassembled WGS sequence"/>
</dbReference>
<evidence type="ECO:0000313" key="2">
    <source>
        <dbReference type="EMBL" id="GBO26390.1"/>
    </source>
</evidence>
<dbReference type="Pfam" id="PF05699">
    <property type="entry name" value="Dimer_Tnp_hAT"/>
    <property type="match status" value="1"/>
</dbReference>
<dbReference type="InterPro" id="IPR012337">
    <property type="entry name" value="RNaseH-like_sf"/>
</dbReference>
<dbReference type="SUPFAM" id="SSF53098">
    <property type="entry name" value="Ribonuclease H-like"/>
    <property type="match status" value="1"/>
</dbReference>
<evidence type="ECO:0000259" key="1">
    <source>
        <dbReference type="Pfam" id="PF05699"/>
    </source>
</evidence>
<feature type="domain" description="HAT C-terminal dimerisation" evidence="1">
    <location>
        <begin position="10"/>
        <end position="64"/>
    </location>
</feature>
<reference evidence="2 3" key="1">
    <citation type="journal article" date="2019" name="Sci. Rep.">
        <title>Orb-weaving spider Araneus ventricosus genome elucidates the spidroin gene catalogue.</title>
        <authorList>
            <person name="Kono N."/>
            <person name="Nakamura H."/>
            <person name="Ohtoshi R."/>
            <person name="Moran D.A.P."/>
            <person name="Shinohara A."/>
            <person name="Yoshida Y."/>
            <person name="Fujiwara M."/>
            <person name="Mori M."/>
            <person name="Tomita M."/>
            <person name="Arakawa K."/>
        </authorList>
    </citation>
    <scope>NUCLEOTIDE SEQUENCE [LARGE SCALE GENOMIC DNA]</scope>
</reference>
<dbReference type="InterPro" id="IPR008906">
    <property type="entry name" value="HATC_C_dom"/>
</dbReference>
<dbReference type="AlphaFoldDB" id="A0A4Y2VRH7"/>
<dbReference type="GO" id="GO:0046983">
    <property type="term" value="F:protein dimerization activity"/>
    <property type="evidence" value="ECO:0007669"/>
    <property type="project" value="InterPro"/>
</dbReference>